<evidence type="ECO:0008006" key="3">
    <source>
        <dbReference type="Google" id="ProtNLM"/>
    </source>
</evidence>
<reference evidence="1 2" key="1">
    <citation type="journal article" date="2023" name="Nucleic Acids Res.">
        <title>The hologenome of Daphnia magna reveals possible DNA methylation and microbiome-mediated evolution of the host genome.</title>
        <authorList>
            <person name="Chaturvedi A."/>
            <person name="Li X."/>
            <person name="Dhandapani V."/>
            <person name="Marshall H."/>
            <person name="Kissane S."/>
            <person name="Cuenca-Cambronero M."/>
            <person name="Asole G."/>
            <person name="Calvet F."/>
            <person name="Ruiz-Romero M."/>
            <person name="Marangio P."/>
            <person name="Guigo R."/>
            <person name="Rago D."/>
            <person name="Mirbahai L."/>
            <person name="Eastwood N."/>
            <person name="Colbourne J.K."/>
            <person name="Zhou J."/>
            <person name="Mallon E."/>
            <person name="Orsini L."/>
        </authorList>
    </citation>
    <scope>NUCLEOTIDE SEQUENCE [LARGE SCALE GENOMIC DNA]</scope>
    <source>
        <strain evidence="1">LRV0_1</strain>
    </source>
</reference>
<gene>
    <name evidence="1" type="ORF">OUZ56_016389</name>
</gene>
<accession>A0ABR0AQH4</accession>
<evidence type="ECO:0000313" key="1">
    <source>
        <dbReference type="EMBL" id="KAK4027375.1"/>
    </source>
</evidence>
<protein>
    <recommendedName>
        <fullName evidence="3">Reverse transcriptase zinc-binding domain-containing protein</fullName>
    </recommendedName>
</protein>
<keyword evidence="2" id="KW-1185">Reference proteome</keyword>
<dbReference type="Proteomes" id="UP001234178">
    <property type="component" value="Unassembled WGS sequence"/>
</dbReference>
<organism evidence="1 2">
    <name type="scientific">Daphnia magna</name>
    <dbReference type="NCBI Taxonomy" id="35525"/>
    <lineage>
        <taxon>Eukaryota</taxon>
        <taxon>Metazoa</taxon>
        <taxon>Ecdysozoa</taxon>
        <taxon>Arthropoda</taxon>
        <taxon>Crustacea</taxon>
        <taxon>Branchiopoda</taxon>
        <taxon>Diplostraca</taxon>
        <taxon>Cladocera</taxon>
        <taxon>Anomopoda</taxon>
        <taxon>Daphniidae</taxon>
        <taxon>Daphnia</taxon>
    </lineage>
</organism>
<dbReference type="EMBL" id="JAOYFB010000038">
    <property type="protein sequence ID" value="KAK4027375.1"/>
    <property type="molecule type" value="Genomic_DNA"/>
</dbReference>
<proteinExistence type="predicted"/>
<comment type="caution">
    <text evidence="1">The sequence shown here is derived from an EMBL/GenBank/DDBJ whole genome shotgun (WGS) entry which is preliminary data.</text>
</comment>
<name>A0ABR0AQH4_9CRUS</name>
<evidence type="ECO:0000313" key="2">
    <source>
        <dbReference type="Proteomes" id="UP001234178"/>
    </source>
</evidence>
<sequence>MILANCDFFSFHWLSSNDFRELTDLNNAKSNTTSLGKNTEVSLFTLRTKISNKIQKLWKKEWSDNTTKDAITRSFFPTPADAYLLKVCDCGTEEESIEHFLFMCCLFTAQRKPFKEACLKKERDYPPPLATVATSSAIWKALLKFIKESRRLDHKRAE</sequence>